<gene>
    <name evidence="1" type="ORF">HQ605_11190</name>
</gene>
<keyword evidence="2" id="KW-1185">Reference proteome</keyword>
<comment type="caution">
    <text evidence="1">The sequence shown here is derived from an EMBL/GenBank/DDBJ whole genome shotgun (WGS) entry which is preliminary data.</text>
</comment>
<dbReference type="Gene3D" id="3.30.1050.10">
    <property type="entry name" value="SCP2 sterol-binding domain"/>
    <property type="match status" value="1"/>
</dbReference>
<evidence type="ECO:0000313" key="1">
    <source>
        <dbReference type="EMBL" id="MBY6321390.1"/>
    </source>
</evidence>
<dbReference type="RefSeq" id="WP_068103276.1">
    <property type="nucleotide sequence ID" value="NZ_JABUKE010000012.1"/>
</dbReference>
<accession>A0ABS7NTQ8</accession>
<dbReference type="Proteomes" id="UP001520140">
    <property type="component" value="Unassembled WGS sequence"/>
</dbReference>
<dbReference type="InterPro" id="IPR036527">
    <property type="entry name" value="SCP2_sterol-bd_dom_sf"/>
</dbReference>
<dbReference type="SUPFAM" id="SSF55718">
    <property type="entry name" value="SCP-like"/>
    <property type="match status" value="1"/>
</dbReference>
<protein>
    <submittedName>
        <fullName evidence="1">Uncharacterized protein</fullName>
    </submittedName>
</protein>
<name>A0ABS7NTQ8_9NOCA</name>
<dbReference type="EMBL" id="JABUKG010000010">
    <property type="protein sequence ID" value="MBY6321390.1"/>
    <property type="molecule type" value="Genomic_DNA"/>
</dbReference>
<proteinExistence type="predicted"/>
<sequence>MTAALSGAATATVGERHTVAAERSVADILGGVGITVRSSSSALGALLADALVPPPAGARVVASHWVSGTEPESIGTGTIGATTLITRVRAGATVDRTVTLVGPSGSVVARGQQTLQWPTSLTPSPTTDFCTTAWAQLVRESLAADPDFTLPLSTWDGSIALRCNDIDGAREVQLRIYRGSVIDVAARTPAGATFTFVATAEQWCDIAFAPRDDFLRRAIAGEYSSAGNGYEYVRLTRALSVIVSHVRALVGRRDGGTALGHRREEGTQS</sequence>
<reference evidence="1 2" key="1">
    <citation type="submission" date="2020-06" db="EMBL/GenBank/DDBJ databases">
        <title>Taxonomy, biology and ecology of Rhodococcus bacteria occurring in California pistachio and other woody hosts as revealed by genome sequence analyses.</title>
        <authorList>
            <person name="Gai Y."/>
            <person name="Riely B."/>
        </authorList>
    </citation>
    <scope>NUCLEOTIDE SEQUENCE [LARGE SCALE GENOMIC DNA]</scope>
    <source>
        <strain evidence="1 2">BP-284</strain>
    </source>
</reference>
<evidence type="ECO:0000313" key="2">
    <source>
        <dbReference type="Proteomes" id="UP001520140"/>
    </source>
</evidence>
<organism evidence="1 2">
    <name type="scientific">Rhodococcoides kroppenstedtii</name>
    <dbReference type="NCBI Taxonomy" id="293050"/>
    <lineage>
        <taxon>Bacteria</taxon>
        <taxon>Bacillati</taxon>
        <taxon>Actinomycetota</taxon>
        <taxon>Actinomycetes</taxon>
        <taxon>Mycobacteriales</taxon>
        <taxon>Nocardiaceae</taxon>
        <taxon>Rhodococcoides</taxon>
    </lineage>
</organism>